<gene>
    <name evidence="1" type="ORF">L1987_05736</name>
</gene>
<accession>A0ACB9JWF6</accession>
<proteinExistence type="predicted"/>
<dbReference type="Proteomes" id="UP001056120">
    <property type="component" value="Linkage Group LG02"/>
</dbReference>
<organism evidence="1 2">
    <name type="scientific">Smallanthus sonchifolius</name>
    <dbReference type="NCBI Taxonomy" id="185202"/>
    <lineage>
        <taxon>Eukaryota</taxon>
        <taxon>Viridiplantae</taxon>
        <taxon>Streptophyta</taxon>
        <taxon>Embryophyta</taxon>
        <taxon>Tracheophyta</taxon>
        <taxon>Spermatophyta</taxon>
        <taxon>Magnoliopsida</taxon>
        <taxon>eudicotyledons</taxon>
        <taxon>Gunneridae</taxon>
        <taxon>Pentapetalae</taxon>
        <taxon>asterids</taxon>
        <taxon>campanulids</taxon>
        <taxon>Asterales</taxon>
        <taxon>Asteraceae</taxon>
        <taxon>Asteroideae</taxon>
        <taxon>Heliantheae alliance</taxon>
        <taxon>Millerieae</taxon>
        <taxon>Smallanthus</taxon>
    </lineage>
</organism>
<dbReference type="EMBL" id="CM042019">
    <property type="protein sequence ID" value="KAI3824283.1"/>
    <property type="molecule type" value="Genomic_DNA"/>
</dbReference>
<comment type="caution">
    <text evidence="1">The sequence shown here is derived from an EMBL/GenBank/DDBJ whole genome shotgun (WGS) entry which is preliminary data.</text>
</comment>
<protein>
    <submittedName>
        <fullName evidence="1">Uncharacterized protein</fullName>
    </submittedName>
</protein>
<sequence>MADILKQVLARPIQLADHVIKSADEACINKQDCTELKSKTEKLAGLLRQAARASSNLYERPKKRIIDDTEQALDKTLSLVLKCRNNSLVKRVFTINPAAAFRKMTSQLENSLGDVSWLLRRKQFHRLIPRASSDRH</sequence>
<reference evidence="1 2" key="2">
    <citation type="journal article" date="2022" name="Mol. Ecol. Resour.">
        <title>The genomes of chicory, endive, great burdock and yacon provide insights into Asteraceae paleo-polyploidization history and plant inulin production.</title>
        <authorList>
            <person name="Fan W."/>
            <person name="Wang S."/>
            <person name="Wang H."/>
            <person name="Wang A."/>
            <person name="Jiang F."/>
            <person name="Liu H."/>
            <person name="Zhao H."/>
            <person name="Xu D."/>
            <person name="Zhang Y."/>
        </authorList>
    </citation>
    <scope>NUCLEOTIDE SEQUENCE [LARGE SCALE GENOMIC DNA]</scope>
    <source>
        <strain evidence="2">cv. Yunnan</strain>
        <tissue evidence="1">Leaves</tissue>
    </source>
</reference>
<keyword evidence="2" id="KW-1185">Reference proteome</keyword>
<evidence type="ECO:0000313" key="2">
    <source>
        <dbReference type="Proteomes" id="UP001056120"/>
    </source>
</evidence>
<reference evidence="2" key="1">
    <citation type="journal article" date="2022" name="Mol. Ecol. Resour.">
        <title>The genomes of chicory, endive, great burdock and yacon provide insights into Asteraceae palaeo-polyploidization history and plant inulin production.</title>
        <authorList>
            <person name="Fan W."/>
            <person name="Wang S."/>
            <person name="Wang H."/>
            <person name="Wang A."/>
            <person name="Jiang F."/>
            <person name="Liu H."/>
            <person name="Zhao H."/>
            <person name="Xu D."/>
            <person name="Zhang Y."/>
        </authorList>
    </citation>
    <scope>NUCLEOTIDE SEQUENCE [LARGE SCALE GENOMIC DNA]</scope>
    <source>
        <strain evidence="2">cv. Yunnan</strain>
    </source>
</reference>
<evidence type="ECO:0000313" key="1">
    <source>
        <dbReference type="EMBL" id="KAI3824283.1"/>
    </source>
</evidence>
<name>A0ACB9JWF6_9ASTR</name>